<evidence type="ECO:0000313" key="2">
    <source>
        <dbReference type="Proteomes" id="UP000321735"/>
    </source>
</evidence>
<dbReference type="EMBL" id="CP031778">
    <property type="protein sequence ID" value="QDZ76576.1"/>
    <property type="molecule type" value="Genomic_DNA"/>
</dbReference>
<dbReference type="AlphaFoldDB" id="A0A9X7M193"/>
<accession>A0A9X7M193</accession>
<name>A0A9X7M193_BACCE</name>
<proteinExistence type="predicted"/>
<dbReference type="RefSeq" id="WP_208742591.1">
    <property type="nucleotide sequence ID" value="NZ_CP031778.1"/>
</dbReference>
<evidence type="ECO:0000313" key="1">
    <source>
        <dbReference type="EMBL" id="QDZ76576.1"/>
    </source>
</evidence>
<gene>
    <name evidence="1" type="ORF">D0437_27390</name>
</gene>
<dbReference type="Proteomes" id="UP000321735">
    <property type="component" value="Chromosome"/>
</dbReference>
<protein>
    <submittedName>
        <fullName evidence="1">Uncharacterized protein</fullName>
    </submittedName>
</protein>
<reference evidence="1 2" key="1">
    <citation type="journal article" date="2019" name="Ecotoxicol. Environ. Saf.">
        <title>Microbial characterization of heavy metal resistant bacterial strains isolated from an electroplating wastewater treatment plant.</title>
        <authorList>
            <person name="Cai X."/>
            <person name="Zheng X."/>
            <person name="Zhang D."/>
            <person name="Iqbal W."/>
            <person name="Liu C."/>
            <person name="Yang B."/>
            <person name="Zhao X."/>
            <person name="Lu X."/>
            <person name="Mao Y."/>
        </authorList>
    </citation>
    <scope>NUCLEOTIDE SEQUENCE [LARGE SCALE GENOMIC DNA]</scope>
    <source>
        <strain evidence="1 2">Co1-1</strain>
    </source>
</reference>
<organism evidence="1 2">
    <name type="scientific">Bacillus cereus</name>
    <dbReference type="NCBI Taxonomy" id="1396"/>
    <lineage>
        <taxon>Bacteria</taxon>
        <taxon>Bacillati</taxon>
        <taxon>Bacillota</taxon>
        <taxon>Bacilli</taxon>
        <taxon>Bacillales</taxon>
        <taxon>Bacillaceae</taxon>
        <taxon>Bacillus</taxon>
        <taxon>Bacillus cereus group</taxon>
    </lineage>
</organism>
<sequence>MKKISTVEDGMYIGRAVRPLYLPFLKESEGYERENTVTIDIRKAKAGKWNPLEAFARAQAEKMVKESAFYQSNSPIFWEEAVVNFITGSMLYLNILPRDEEHELTFADLQNFLQELEKNPYVLSHVMTILNQNHPAYELLKCSEEDISEYATISLACSVVREYYERTEERRECV</sequence>